<dbReference type="Pfam" id="PF14432">
    <property type="entry name" value="DYW_deaminase"/>
    <property type="match status" value="1"/>
</dbReference>
<accession>A0A835LR45</accession>
<evidence type="ECO:0000313" key="5">
    <source>
        <dbReference type="Proteomes" id="UP000631114"/>
    </source>
</evidence>
<dbReference type="InterPro" id="IPR032867">
    <property type="entry name" value="DYW_dom"/>
</dbReference>
<feature type="repeat" description="PPR" evidence="2">
    <location>
        <begin position="5"/>
        <end position="39"/>
    </location>
</feature>
<evidence type="ECO:0000313" key="4">
    <source>
        <dbReference type="EMBL" id="KAF9600414.1"/>
    </source>
</evidence>
<keyword evidence="1" id="KW-0677">Repeat</keyword>
<comment type="caution">
    <text evidence="4">The sequence shown here is derived from an EMBL/GenBank/DDBJ whole genome shotgun (WGS) entry which is preliminary data.</text>
</comment>
<protein>
    <recommendedName>
        <fullName evidence="3">DYW domain-containing protein</fullName>
    </recommendedName>
</protein>
<dbReference type="GO" id="GO:0099402">
    <property type="term" value="P:plant organ development"/>
    <property type="evidence" value="ECO:0007669"/>
    <property type="project" value="UniProtKB-ARBA"/>
</dbReference>
<dbReference type="GO" id="GO:0003723">
    <property type="term" value="F:RNA binding"/>
    <property type="evidence" value="ECO:0007669"/>
    <property type="project" value="InterPro"/>
</dbReference>
<dbReference type="InterPro" id="IPR011990">
    <property type="entry name" value="TPR-like_helical_dom_sf"/>
</dbReference>
<dbReference type="PROSITE" id="PS51375">
    <property type="entry name" value="PPR"/>
    <property type="match status" value="4"/>
</dbReference>
<dbReference type="NCBIfam" id="TIGR00756">
    <property type="entry name" value="PPR"/>
    <property type="match status" value="6"/>
</dbReference>
<dbReference type="InterPro" id="IPR046960">
    <property type="entry name" value="PPR_At4g14850-like_plant"/>
</dbReference>
<organism evidence="4 5">
    <name type="scientific">Coptis chinensis</name>
    <dbReference type="NCBI Taxonomy" id="261450"/>
    <lineage>
        <taxon>Eukaryota</taxon>
        <taxon>Viridiplantae</taxon>
        <taxon>Streptophyta</taxon>
        <taxon>Embryophyta</taxon>
        <taxon>Tracheophyta</taxon>
        <taxon>Spermatophyta</taxon>
        <taxon>Magnoliopsida</taxon>
        <taxon>Ranunculales</taxon>
        <taxon>Ranunculaceae</taxon>
        <taxon>Coptidoideae</taxon>
        <taxon>Coptis</taxon>
    </lineage>
</organism>
<reference evidence="4 5" key="1">
    <citation type="submission" date="2020-10" db="EMBL/GenBank/DDBJ databases">
        <title>The Coptis chinensis genome and diversification of protoberbering-type alkaloids.</title>
        <authorList>
            <person name="Wang B."/>
            <person name="Shu S."/>
            <person name="Song C."/>
            <person name="Liu Y."/>
        </authorList>
    </citation>
    <scope>NUCLEOTIDE SEQUENCE [LARGE SCALE GENOMIC DNA]</scope>
    <source>
        <strain evidence="4">HL-2020</strain>
        <tissue evidence="4">Leaf</tissue>
    </source>
</reference>
<sequence length="717" mass="80637">MPERDTFVWNCLIRGFTDNGLYEKAIEYYYIMLFVGVRADHFTFPFVIKSCVGMLSLSEGWKVHGNVIKSGYKSDVYICNSLIAMYAKLGCLESAERVFDEMPVKDLVSWNSMTSGYVLSGDGWNSLSCFKEMQVEGMRADRFGIISALSGCSLEGCGQKGREMHCYVIKFAFEFDIMVQTSIIDMYGKCGMIDIAERVFRKIFSRNIVVWNAMIGGYALNGEPLEAFSCLVKMQEADNLSPDEITLVNLLPACAQLRGLLSGKSMHGYAIRKGFLSHIVLETALVNMYGKCGELKLSKRVFDGMVDRSLLSWNTMVTAYVQNGWSWEAIDIFLDLCNGSLRIDAFTVVSILPAYAEIASIREGMQMHCYITKLDFDTNSLISNSVIHMYAKCGDIQAARQVFDRLLNKDVVSWNTIIMGYAIHGCGSVSVELFSKMQEEGIIPNESTFVSVLSSCSITGLVDEGWKIFKYMKMNFGIEPDIEHYGCMVDLLGRTGNLILVRKFIEEMPLVPTARIWGSLLSACRNNGNIELAEFAARHILSLEHDNTGCYILLSNMYAEVGRWEDVDRIRYLMMKEGLKKTTGYSSVEVNSKAISFVDGDKSHEGTNLIYNVLDIIAGQIGEEIYDLSISKFSPVILLQKRLSSPRYHSVRLAISFSLISTTVGGPVVVRKNLRICKGCHHAAKQMSKVTSREIIVQDSNIYHHFRDGRCSCRDYW</sequence>
<feature type="repeat" description="PPR" evidence="2">
    <location>
        <begin position="410"/>
        <end position="444"/>
    </location>
</feature>
<dbReference type="GO" id="GO:0009451">
    <property type="term" value="P:RNA modification"/>
    <property type="evidence" value="ECO:0007669"/>
    <property type="project" value="InterPro"/>
</dbReference>
<evidence type="ECO:0000259" key="3">
    <source>
        <dbReference type="Pfam" id="PF14432"/>
    </source>
</evidence>
<feature type="repeat" description="PPR" evidence="2">
    <location>
        <begin position="75"/>
        <end position="109"/>
    </location>
</feature>
<evidence type="ECO:0000256" key="2">
    <source>
        <dbReference type="PROSITE-ProRule" id="PRU00708"/>
    </source>
</evidence>
<dbReference type="Pfam" id="PF01535">
    <property type="entry name" value="PPR"/>
    <property type="match status" value="7"/>
</dbReference>
<dbReference type="GO" id="GO:0008270">
    <property type="term" value="F:zinc ion binding"/>
    <property type="evidence" value="ECO:0007669"/>
    <property type="project" value="InterPro"/>
</dbReference>
<dbReference type="EMBL" id="JADFTS010000006">
    <property type="protein sequence ID" value="KAF9600414.1"/>
    <property type="molecule type" value="Genomic_DNA"/>
</dbReference>
<dbReference type="Pfam" id="PF13041">
    <property type="entry name" value="PPR_2"/>
    <property type="match status" value="1"/>
</dbReference>
<dbReference type="PANTHER" id="PTHR47926:SF452">
    <property type="entry name" value="PENTATRICOPEPTIDE REPEAT-CONTAINING PROTEIN"/>
    <property type="match status" value="1"/>
</dbReference>
<proteinExistence type="predicted"/>
<dbReference type="InterPro" id="IPR046848">
    <property type="entry name" value="E_motif"/>
</dbReference>
<evidence type="ECO:0000256" key="1">
    <source>
        <dbReference type="ARBA" id="ARBA00022737"/>
    </source>
</evidence>
<dbReference type="OrthoDB" id="185373at2759"/>
<feature type="domain" description="DYW" evidence="3">
    <location>
        <begin position="648"/>
        <end position="717"/>
    </location>
</feature>
<dbReference type="FunFam" id="1.25.40.10:FF:000073">
    <property type="entry name" value="Pentatricopeptide repeat-containing protein chloroplastic"/>
    <property type="match status" value="1"/>
</dbReference>
<gene>
    <name evidence="4" type="ORF">IFM89_009329</name>
</gene>
<dbReference type="FunFam" id="1.25.40.10:FF:000436">
    <property type="entry name" value="Pentatricopeptide repeat-containing protein At5g39350 family"/>
    <property type="match status" value="1"/>
</dbReference>
<keyword evidence="5" id="KW-1185">Reference proteome</keyword>
<feature type="repeat" description="PPR" evidence="2">
    <location>
        <begin position="176"/>
        <end position="210"/>
    </location>
</feature>
<dbReference type="FunFam" id="1.25.40.10:FF:000682">
    <property type="entry name" value="Pentatricopeptide repeat-containing protein At3g16610"/>
    <property type="match status" value="1"/>
</dbReference>
<name>A0A835LR45_9MAGN</name>
<dbReference type="PANTHER" id="PTHR47926">
    <property type="entry name" value="PENTATRICOPEPTIDE REPEAT-CONTAINING PROTEIN"/>
    <property type="match status" value="1"/>
</dbReference>
<dbReference type="Pfam" id="PF20431">
    <property type="entry name" value="E_motif"/>
    <property type="match status" value="1"/>
</dbReference>
<dbReference type="FunFam" id="1.25.40.10:FF:000158">
    <property type="entry name" value="pentatricopeptide repeat-containing protein At2g33680"/>
    <property type="match status" value="1"/>
</dbReference>
<dbReference type="AlphaFoldDB" id="A0A835LR45"/>
<dbReference type="Proteomes" id="UP000631114">
    <property type="component" value="Unassembled WGS sequence"/>
</dbReference>
<dbReference type="Gene3D" id="1.25.40.10">
    <property type="entry name" value="Tetratricopeptide repeat domain"/>
    <property type="match status" value="5"/>
</dbReference>
<dbReference type="InterPro" id="IPR002885">
    <property type="entry name" value="PPR_rpt"/>
</dbReference>